<dbReference type="Proteomes" id="UP001317629">
    <property type="component" value="Plasmid pSS37A-Re-1"/>
</dbReference>
<keyword evidence="1" id="KW-0614">Plasmid</keyword>
<sequence>MLPAEWRDMSEQIVTDSFAAGAQFGNGVAEIDRIPKDDGRDDEIEA</sequence>
<reference evidence="1 2" key="1">
    <citation type="journal article" date="2023" name="Int. J. Syst. Evol. Microbiol.">
        <title>Methylocystis iwaonis sp. nov., a type II methane-oxidizing bacterium from surface soil of a rice paddy field in Japan, and emended description of the genus Methylocystis (ex Whittenbury et al. 1970) Bowman et al. 1993.</title>
        <authorList>
            <person name="Kaise H."/>
            <person name="Sawadogo J.B."/>
            <person name="Alam M.S."/>
            <person name="Ueno C."/>
            <person name="Dianou D."/>
            <person name="Shinjo R."/>
            <person name="Asakawa S."/>
        </authorList>
    </citation>
    <scope>NUCLEOTIDE SEQUENCE [LARGE SCALE GENOMIC DNA]</scope>
    <source>
        <strain evidence="1 2">SS37A-Re</strain>
    </source>
</reference>
<evidence type="ECO:0000313" key="1">
    <source>
        <dbReference type="EMBL" id="BDV36168.1"/>
    </source>
</evidence>
<dbReference type="EMBL" id="AP027143">
    <property type="protein sequence ID" value="BDV36168.1"/>
    <property type="molecule type" value="Genomic_DNA"/>
</dbReference>
<protein>
    <submittedName>
        <fullName evidence="1">Uncharacterized protein</fullName>
    </submittedName>
</protein>
<evidence type="ECO:0000313" key="2">
    <source>
        <dbReference type="Proteomes" id="UP001317629"/>
    </source>
</evidence>
<gene>
    <name evidence="1" type="ORF">SS37A_36980</name>
</gene>
<geneLocation type="plasmid" evidence="1 2">
    <name>pSS37A-Re-1</name>
</geneLocation>
<name>A0ABM8EDS2_9HYPH</name>
<organism evidence="1 2">
    <name type="scientific">Methylocystis iwaonis</name>
    <dbReference type="NCBI Taxonomy" id="2885079"/>
    <lineage>
        <taxon>Bacteria</taxon>
        <taxon>Pseudomonadati</taxon>
        <taxon>Pseudomonadota</taxon>
        <taxon>Alphaproteobacteria</taxon>
        <taxon>Hyphomicrobiales</taxon>
        <taxon>Methylocystaceae</taxon>
        <taxon>Methylocystis</taxon>
    </lineage>
</organism>
<proteinExistence type="predicted"/>
<keyword evidence="2" id="KW-1185">Reference proteome</keyword>
<accession>A0ABM8EDS2</accession>